<sequence length="199" mass="22314">MDSNLYQAPSTETIAPELDKQQAALYVVSTKKFALLFMLTLGLYGVYWNYRHWKLLKEHRGANVIPVLRGIFSIFFIHSLLKHINEELGEDNSKDHLMVPQLAAIYIILNVISSISDRLSARSETVGIMDFISLILLPFICAVIANIQQAANLSQGDPKGDSNSEMTALNWIWMLMGAALWLLIIFGFAVMLAPDSIPF</sequence>
<evidence type="ECO:0000313" key="2">
    <source>
        <dbReference type="EMBL" id="MQX54696.1"/>
    </source>
</evidence>
<organism evidence="2 3">
    <name type="scientific">Alcanivorax sediminis</name>
    <dbReference type="NCBI Taxonomy" id="2663008"/>
    <lineage>
        <taxon>Bacteria</taxon>
        <taxon>Pseudomonadati</taxon>
        <taxon>Pseudomonadota</taxon>
        <taxon>Gammaproteobacteria</taxon>
        <taxon>Oceanospirillales</taxon>
        <taxon>Alcanivoracaceae</taxon>
        <taxon>Alcanivorax</taxon>
    </lineage>
</organism>
<feature type="transmembrane region" description="Helical" evidence="1">
    <location>
        <begin position="171"/>
        <end position="193"/>
    </location>
</feature>
<dbReference type="AlphaFoldDB" id="A0A6N7LZ43"/>
<evidence type="ECO:0008006" key="4">
    <source>
        <dbReference type="Google" id="ProtNLM"/>
    </source>
</evidence>
<protein>
    <recommendedName>
        <fullName evidence="4">DUF4234 domain-containing protein</fullName>
    </recommendedName>
</protein>
<feature type="transmembrane region" description="Helical" evidence="1">
    <location>
        <begin position="62"/>
        <end position="81"/>
    </location>
</feature>
<evidence type="ECO:0000256" key="1">
    <source>
        <dbReference type="SAM" id="Phobius"/>
    </source>
</evidence>
<proteinExistence type="predicted"/>
<dbReference type="RefSeq" id="WP_153502256.1">
    <property type="nucleotide sequence ID" value="NZ_WIRE01000002.1"/>
</dbReference>
<feature type="transmembrane region" description="Helical" evidence="1">
    <location>
        <begin position="131"/>
        <end position="151"/>
    </location>
</feature>
<gene>
    <name evidence="2" type="ORF">GFN93_15705</name>
</gene>
<keyword evidence="1" id="KW-0812">Transmembrane</keyword>
<keyword evidence="3" id="KW-1185">Reference proteome</keyword>
<keyword evidence="1" id="KW-0472">Membrane</keyword>
<accession>A0A6N7LZ43</accession>
<reference evidence="2 3" key="1">
    <citation type="submission" date="2019-10" db="EMBL/GenBank/DDBJ databases">
        <title>Alcanivorax sp.PA15-N-34 draft genome sequence.</title>
        <authorList>
            <person name="Liao X."/>
            <person name="Shao Z."/>
        </authorList>
    </citation>
    <scope>NUCLEOTIDE SEQUENCE [LARGE SCALE GENOMIC DNA]</scope>
    <source>
        <strain evidence="2 3">PA15-N-34</strain>
    </source>
</reference>
<comment type="caution">
    <text evidence="2">The sequence shown here is derived from an EMBL/GenBank/DDBJ whole genome shotgun (WGS) entry which is preliminary data.</text>
</comment>
<feature type="transmembrane region" description="Helical" evidence="1">
    <location>
        <begin position="101"/>
        <end position="119"/>
    </location>
</feature>
<dbReference type="EMBL" id="WIRE01000002">
    <property type="protein sequence ID" value="MQX54696.1"/>
    <property type="molecule type" value="Genomic_DNA"/>
</dbReference>
<evidence type="ECO:0000313" key="3">
    <source>
        <dbReference type="Proteomes" id="UP000469421"/>
    </source>
</evidence>
<dbReference type="Proteomes" id="UP000469421">
    <property type="component" value="Unassembled WGS sequence"/>
</dbReference>
<name>A0A6N7LZ43_9GAMM</name>
<feature type="transmembrane region" description="Helical" evidence="1">
    <location>
        <begin position="33"/>
        <end position="50"/>
    </location>
</feature>
<keyword evidence="1" id="KW-1133">Transmembrane helix</keyword>